<evidence type="ECO:0000256" key="2">
    <source>
        <dbReference type="ARBA" id="ARBA00023157"/>
    </source>
</evidence>
<dbReference type="SUPFAM" id="SSF57535">
    <property type="entry name" value="Complement control module/SCR domain"/>
    <property type="match status" value="1"/>
</dbReference>
<dbReference type="InterPro" id="IPR000436">
    <property type="entry name" value="Sushi_SCR_CCP_dom"/>
</dbReference>
<sequence>CQQPPRFVFAEPPLPLKDSYDVGTALRYSCRPGYRMAEGKSPVVTCLPSSEWSSDPDFCIGKSCVPPEITNGNFEFTTDLTLGATINYTCDFG</sequence>
<evidence type="ECO:0000313" key="5">
    <source>
        <dbReference type="EMBL" id="NWH68784.1"/>
    </source>
</evidence>
<feature type="non-terminal residue" evidence="5">
    <location>
        <position position="1"/>
    </location>
</feature>
<keyword evidence="1" id="KW-0677">Repeat</keyword>
<dbReference type="SMART" id="SM00032">
    <property type="entry name" value="CCP"/>
    <property type="match status" value="1"/>
</dbReference>
<evidence type="ECO:0000313" key="6">
    <source>
        <dbReference type="Proteomes" id="UP000531151"/>
    </source>
</evidence>
<evidence type="ECO:0000256" key="1">
    <source>
        <dbReference type="ARBA" id="ARBA00022737"/>
    </source>
</evidence>
<gene>
    <name evidence="5" type="primary">Cr1_1</name>
    <name evidence="5" type="ORF">GEOCAL_R04842</name>
</gene>
<dbReference type="InterPro" id="IPR035976">
    <property type="entry name" value="Sushi/SCR/CCP_sf"/>
</dbReference>
<dbReference type="EMBL" id="VWPV01077995">
    <property type="protein sequence ID" value="NWH68784.1"/>
    <property type="molecule type" value="Genomic_DNA"/>
</dbReference>
<dbReference type="AlphaFoldDB" id="A0A7K4JTV8"/>
<reference evidence="5 6" key="1">
    <citation type="submission" date="2019-09" db="EMBL/GenBank/DDBJ databases">
        <title>Bird 10,000 Genomes (B10K) Project - Family phase.</title>
        <authorList>
            <person name="Zhang G."/>
        </authorList>
    </citation>
    <scope>NUCLEOTIDE SEQUENCE [LARGE SCALE GENOMIC DNA]</scope>
    <source>
        <strain evidence="5">B10K-CU-031-07</strain>
        <tissue evidence="5">Muscle</tissue>
    </source>
</reference>
<dbReference type="Proteomes" id="UP000531151">
    <property type="component" value="Unassembled WGS sequence"/>
</dbReference>
<dbReference type="PANTHER" id="PTHR45656:SF15">
    <property type="entry name" value="SUSHI DOMAIN-CONTAINING PROTEIN"/>
    <property type="match status" value="1"/>
</dbReference>
<keyword evidence="2" id="KW-1015">Disulfide bond</keyword>
<dbReference type="Gene3D" id="2.10.70.10">
    <property type="entry name" value="Complement Module, domain 1"/>
    <property type="match status" value="2"/>
</dbReference>
<evidence type="ECO:0000259" key="4">
    <source>
        <dbReference type="PROSITE" id="PS50923"/>
    </source>
</evidence>
<dbReference type="OrthoDB" id="6127264at2759"/>
<feature type="non-terminal residue" evidence="5">
    <location>
        <position position="93"/>
    </location>
</feature>
<dbReference type="CDD" id="cd00033">
    <property type="entry name" value="CCP"/>
    <property type="match status" value="1"/>
</dbReference>
<organism evidence="5 6">
    <name type="scientific">Geococcyx californianus</name>
    <name type="common">Greater roadrunner</name>
    <name type="synonym">Saurothera californiana</name>
    <dbReference type="NCBI Taxonomy" id="8947"/>
    <lineage>
        <taxon>Eukaryota</taxon>
        <taxon>Metazoa</taxon>
        <taxon>Chordata</taxon>
        <taxon>Craniata</taxon>
        <taxon>Vertebrata</taxon>
        <taxon>Euteleostomi</taxon>
        <taxon>Archelosauria</taxon>
        <taxon>Archosauria</taxon>
        <taxon>Dinosauria</taxon>
        <taxon>Saurischia</taxon>
        <taxon>Theropoda</taxon>
        <taxon>Coelurosauria</taxon>
        <taxon>Aves</taxon>
        <taxon>Neognathae</taxon>
        <taxon>Neoaves</taxon>
        <taxon>Otidimorphae</taxon>
        <taxon>Cuculiformes</taxon>
        <taxon>Neomorphidae</taxon>
        <taxon>Geococcyx</taxon>
    </lineage>
</organism>
<evidence type="ECO:0000256" key="3">
    <source>
        <dbReference type="PROSITE-ProRule" id="PRU00302"/>
    </source>
</evidence>
<comment type="caution">
    <text evidence="5">The sequence shown here is derived from an EMBL/GenBank/DDBJ whole genome shotgun (WGS) entry which is preliminary data.</text>
</comment>
<dbReference type="InterPro" id="IPR051277">
    <property type="entry name" value="SEZ6_CSMD_C4BPB_Regulators"/>
</dbReference>
<keyword evidence="6" id="KW-1185">Reference proteome</keyword>
<accession>A0A7K4JTV8</accession>
<protein>
    <submittedName>
        <fullName evidence="5">CR1 protein</fullName>
    </submittedName>
</protein>
<proteinExistence type="predicted"/>
<feature type="domain" description="Sushi" evidence="4">
    <location>
        <begin position="1"/>
        <end position="61"/>
    </location>
</feature>
<dbReference type="Pfam" id="PF00084">
    <property type="entry name" value="Sushi"/>
    <property type="match status" value="1"/>
</dbReference>
<dbReference type="PROSITE" id="PS50923">
    <property type="entry name" value="SUSHI"/>
    <property type="match status" value="1"/>
</dbReference>
<name>A0A7K4JTV8_GEOCA</name>
<keyword evidence="3" id="KW-0768">Sushi</keyword>
<comment type="caution">
    <text evidence="3">Lacks conserved residue(s) required for the propagation of feature annotation.</text>
</comment>
<dbReference type="PANTHER" id="PTHR45656">
    <property type="entry name" value="PROTEIN CBR-CLEC-78"/>
    <property type="match status" value="1"/>
</dbReference>